<dbReference type="RefSeq" id="WP_114983784.1">
    <property type="nucleotide sequence ID" value="NZ_CP027806.1"/>
</dbReference>
<dbReference type="SUPFAM" id="SSF88697">
    <property type="entry name" value="PUA domain-like"/>
    <property type="match status" value="1"/>
</dbReference>
<dbReference type="Pfam" id="PF02190">
    <property type="entry name" value="LON_substr_bdg"/>
    <property type="match status" value="1"/>
</dbReference>
<feature type="domain" description="Lon N-terminal" evidence="1">
    <location>
        <begin position="1"/>
        <end position="183"/>
    </location>
</feature>
<evidence type="ECO:0000259" key="1">
    <source>
        <dbReference type="PROSITE" id="PS51787"/>
    </source>
</evidence>
<dbReference type="KEGG" id="cprv:CYPRO_1253"/>
<dbReference type="Gene3D" id="2.30.130.40">
    <property type="entry name" value="LON domain-like"/>
    <property type="match status" value="1"/>
</dbReference>
<protein>
    <recommendedName>
        <fullName evidence="1">Lon N-terminal domain-containing protein</fullName>
    </recommendedName>
</protein>
<gene>
    <name evidence="2" type="ORF">CYPRO_1253</name>
</gene>
<dbReference type="OrthoDB" id="25394at2"/>
<dbReference type="Proteomes" id="UP000254808">
    <property type="component" value="Chromosome"/>
</dbReference>
<dbReference type="PANTHER" id="PTHR46732">
    <property type="entry name" value="ATP-DEPENDENT PROTEASE LA (LON) DOMAIN PROTEIN"/>
    <property type="match status" value="1"/>
</dbReference>
<dbReference type="AlphaFoldDB" id="A0A345UJ58"/>
<name>A0A345UJ58_9BACT</name>
<keyword evidence="3" id="KW-1185">Reference proteome</keyword>
<evidence type="ECO:0000313" key="3">
    <source>
        <dbReference type="Proteomes" id="UP000254808"/>
    </source>
</evidence>
<accession>A0A345UJ58</accession>
<reference evidence="2 3" key="1">
    <citation type="submission" date="2018-03" db="EMBL/GenBank/DDBJ databases">
        <title>Phenotypic and genomic properties of Cyclonatronum proteinivorum gen. nov., sp. nov., a haloalkaliphilic bacteroidete from soda lakes possessing Na+-translocating rhodopsin.</title>
        <authorList>
            <person name="Toshchakov S.V."/>
            <person name="Korzhenkov A."/>
            <person name="Samarov N.I."/>
            <person name="Kublanov I.V."/>
            <person name="Muntyan M.S."/>
            <person name="Sorokin D.Y."/>
        </authorList>
    </citation>
    <scope>NUCLEOTIDE SEQUENCE [LARGE SCALE GENOMIC DNA]</scope>
    <source>
        <strain evidence="2 3">Omega</strain>
    </source>
</reference>
<organism evidence="2 3">
    <name type="scientific">Cyclonatronum proteinivorum</name>
    <dbReference type="NCBI Taxonomy" id="1457365"/>
    <lineage>
        <taxon>Bacteria</taxon>
        <taxon>Pseudomonadati</taxon>
        <taxon>Balneolota</taxon>
        <taxon>Balneolia</taxon>
        <taxon>Balneolales</taxon>
        <taxon>Cyclonatronaceae</taxon>
        <taxon>Cyclonatronum</taxon>
    </lineage>
</organism>
<dbReference type="EMBL" id="CP027806">
    <property type="protein sequence ID" value="AXJ00510.1"/>
    <property type="molecule type" value="Genomic_DNA"/>
</dbReference>
<dbReference type="InterPro" id="IPR015947">
    <property type="entry name" value="PUA-like_sf"/>
</dbReference>
<evidence type="ECO:0000313" key="2">
    <source>
        <dbReference type="EMBL" id="AXJ00510.1"/>
    </source>
</evidence>
<proteinExistence type="predicted"/>
<dbReference type="SMART" id="SM00464">
    <property type="entry name" value="LON"/>
    <property type="match status" value="1"/>
</dbReference>
<dbReference type="InterPro" id="IPR003111">
    <property type="entry name" value="Lon_prtase_N"/>
</dbReference>
<dbReference type="PROSITE" id="PS51787">
    <property type="entry name" value="LON_N"/>
    <property type="match status" value="1"/>
</dbReference>
<sequence length="212" mass="24698">MSFIPLFPLQLVLFPGDKLPLHIFEPRYKEMVRECIEANLPFGIVSYIDKQVSRVGTFATILRLETEYDDGRMDIVTRGGDRFMTRNYSHSRSFLQGSVTSFHDEQELSTADEERLKKVLDRFEELAELASLRFENPNLANPKNAFGFGHIVGFDLAQKQNLLEIKSERERLTYVLEHIERSIPQLRGFQETRDLIKSNGHFREFPPLDFNL</sequence>
<dbReference type="InterPro" id="IPR046336">
    <property type="entry name" value="Lon_prtase_N_sf"/>
</dbReference>
<dbReference type="PANTHER" id="PTHR46732:SF8">
    <property type="entry name" value="ATP-DEPENDENT PROTEASE LA (LON) DOMAIN PROTEIN"/>
    <property type="match status" value="1"/>
</dbReference>